<comment type="caution">
    <text evidence="1">The sequence shown here is derived from an EMBL/GenBank/DDBJ whole genome shotgun (WGS) entry which is preliminary data.</text>
</comment>
<keyword evidence="2" id="KW-1185">Reference proteome</keyword>
<name>A0ABV8AXN7_9BACI</name>
<gene>
    <name evidence="1" type="ORF">ACFOU2_02340</name>
</gene>
<reference evidence="2" key="1">
    <citation type="journal article" date="2019" name="Int. J. Syst. Evol. Microbiol.">
        <title>The Global Catalogue of Microorganisms (GCM) 10K type strain sequencing project: providing services to taxonomists for standard genome sequencing and annotation.</title>
        <authorList>
            <consortium name="The Broad Institute Genomics Platform"/>
            <consortium name="The Broad Institute Genome Sequencing Center for Infectious Disease"/>
            <person name="Wu L."/>
            <person name="Ma J."/>
        </authorList>
    </citation>
    <scope>NUCLEOTIDE SEQUENCE [LARGE SCALE GENOMIC DNA]</scope>
    <source>
        <strain evidence="2">CCUG 61889</strain>
    </source>
</reference>
<accession>A0ABV8AXN7</accession>
<dbReference type="EMBL" id="JBHRZT010000014">
    <property type="protein sequence ID" value="MFC3882424.1"/>
    <property type="molecule type" value="Genomic_DNA"/>
</dbReference>
<dbReference type="Proteomes" id="UP001595752">
    <property type="component" value="Unassembled WGS sequence"/>
</dbReference>
<organism evidence="1 2">
    <name type="scientific">Bacillus songklensis</name>
    <dbReference type="NCBI Taxonomy" id="1069116"/>
    <lineage>
        <taxon>Bacteria</taxon>
        <taxon>Bacillati</taxon>
        <taxon>Bacillota</taxon>
        <taxon>Bacilli</taxon>
        <taxon>Bacillales</taxon>
        <taxon>Bacillaceae</taxon>
        <taxon>Bacillus</taxon>
    </lineage>
</organism>
<evidence type="ECO:0000313" key="2">
    <source>
        <dbReference type="Proteomes" id="UP001595752"/>
    </source>
</evidence>
<dbReference type="RefSeq" id="WP_377911891.1">
    <property type="nucleotide sequence ID" value="NZ_JBHRZT010000014.1"/>
</dbReference>
<sequence>MSNNDPILEFYLNNRLIMDGPFSEFIKSEMASEKDLSLSLGDKVTIADYPTEGKSQKVRVMEIRENLNSSSGEPDAIKYFLEPYTEKK</sequence>
<evidence type="ECO:0000313" key="1">
    <source>
        <dbReference type="EMBL" id="MFC3882424.1"/>
    </source>
</evidence>
<proteinExistence type="predicted"/>
<protein>
    <submittedName>
        <fullName evidence="1">Uncharacterized protein</fullName>
    </submittedName>
</protein>